<proteinExistence type="predicted"/>
<accession>A0ACC0ZYV6</accession>
<organism evidence="1 2">
    <name type="scientific">Pistacia atlantica</name>
    <dbReference type="NCBI Taxonomy" id="434234"/>
    <lineage>
        <taxon>Eukaryota</taxon>
        <taxon>Viridiplantae</taxon>
        <taxon>Streptophyta</taxon>
        <taxon>Embryophyta</taxon>
        <taxon>Tracheophyta</taxon>
        <taxon>Spermatophyta</taxon>
        <taxon>Magnoliopsida</taxon>
        <taxon>eudicotyledons</taxon>
        <taxon>Gunneridae</taxon>
        <taxon>Pentapetalae</taxon>
        <taxon>rosids</taxon>
        <taxon>malvids</taxon>
        <taxon>Sapindales</taxon>
        <taxon>Anacardiaceae</taxon>
        <taxon>Pistacia</taxon>
    </lineage>
</organism>
<gene>
    <name evidence="1" type="ORF">Patl1_24325</name>
</gene>
<sequence length="66" mass="7371">MFKTPKTGKMARVNGGLRVMIFFSASAHGVPVSYVENALCSTRRFYLQQPPYLPQGRSPMKTTMTS</sequence>
<reference evidence="2" key="1">
    <citation type="journal article" date="2023" name="G3 (Bethesda)">
        <title>Genome assembly and association tests identify interacting loci associated with vigor, precocity, and sex in interspecific pistachio rootstocks.</title>
        <authorList>
            <person name="Palmer W."/>
            <person name="Jacygrad E."/>
            <person name="Sagayaradj S."/>
            <person name="Cavanaugh K."/>
            <person name="Han R."/>
            <person name="Bertier L."/>
            <person name="Beede B."/>
            <person name="Kafkas S."/>
            <person name="Golino D."/>
            <person name="Preece J."/>
            <person name="Michelmore R."/>
        </authorList>
    </citation>
    <scope>NUCLEOTIDE SEQUENCE [LARGE SCALE GENOMIC DNA]</scope>
</reference>
<protein>
    <submittedName>
        <fullName evidence="1">Uncharacterized protein</fullName>
    </submittedName>
</protein>
<dbReference type="Proteomes" id="UP001164250">
    <property type="component" value="Chromosome 13"/>
</dbReference>
<keyword evidence="2" id="KW-1185">Reference proteome</keyword>
<evidence type="ECO:0000313" key="2">
    <source>
        <dbReference type="Proteomes" id="UP001164250"/>
    </source>
</evidence>
<dbReference type="EMBL" id="CM047909">
    <property type="protein sequence ID" value="KAJ0080229.1"/>
    <property type="molecule type" value="Genomic_DNA"/>
</dbReference>
<evidence type="ECO:0000313" key="1">
    <source>
        <dbReference type="EMBL" id="KAJ0080229.1"/>
    </source>
</evidence>
<name>A0ACC0ZYV6_9ROSI</name>
<comment type="caution">
    <text evidence="1">The sequence shown here is derived from an EMBL/GenBank/DDBJ whole genome shotgun (WGS) entry which is preliminary data.</text>
</comment>